<dbReference type="AlphaFoldDB" id="X1LEI7"/>
<feature type="non-terminal residue" evidence="1">
    <location>
        <position position="1"/>
    </location>
</feature>
<name>X1LEI7_9ZZZZ</name>
<evidence type="ECO:0000313" key="1">
    <source>
        <dbReference type="EMBL" id="GAH92533.1"/>
    </source>
</evidence>
<accession>X1LEI7</accession>
<gene>
    <name evidence="1" type="ORF">S06H3_00341</name>
</gene>
<protein>
    <submittedName>
        <fullName evidence="1">Uncharacterized protein</fullName>
    </submittedName>
</protein>
<organism evidence="1">
    <name type="scientific">marine sediment metagenome</name>
    <dbReference type="NCBI Taxonomy" id="412755"/>
    <lineage>
        <taxon>unclassified sequences</taxon>
        <taxon>metagenomes</taxon>
        <taxon>ecological metagenomes</taxon>
    </lineage>
</organism>
<reference evidence="1" key="1">
    <citation type="journal article" date="2014" name="Front. Microbiol.">
        <title>High frequency of phylogenetically diverse reductive dehalogenase-homologous genes in deep subseafloor sedimentary metagenomes.</title>
        <authorList>
            <person name="Kawai M."/>
            <person name="Futagami T."/>
            <person name="Toyoda A."/>
            <person name="Takaki Y."/>
            <person name="Nishi S."/>
            <person name="Hori S."/>
            <person name="Arai W."/>
            <person name="Tsubouchi T."/>
            <person name="Morono Y."/>
            <person name="Uchiyama I."/>
            <person name="Ito T."/>
            <person name="Fujiyama A."/>
            <person name="Inagaki F."/>
            <person name="Takami H."/>
        </authorList>
    </citation>
    <scope>NUCLEOTIDE SEQUENCE</scope>
    <source>
        <strain evidence="1">Expedition CK06-06</strain>
    </source>
</reference>
<dbReference type="EMBL" id="BARV01000057">
    <property type="protein sequence ID" value="GAH92533.1"/>
    <property type="molecule type" value="Genomic_DNA"/>
</dbReference>
<proteinExistence type="predicted"/>
<comment type="caution">
    <text evidence="1">The sequence shown here is derived from an EMBL/GenBank/DDBJ whole genome shotgun (WGS) entry which is preliminary data.</text>
</comment>
<sequence>EPVISRKIGIDGIDPELFNQFKLCLFHQKMSMREAVLTFIRSFIKAVEVEIDKGEKE</sequence>